<feature type="transmembrane region" description="Helical" evidence="3">
    <location>
        <begin position="240"/>
        <end position="259"/>
    </location>
</feature>
<feature type="domain" description="N-acetyltransferase" evidence="4">
    <location>
        <begin position="292"/>
        <end position="451"/>
    </location>
</feature>
<proteinExistence type="inferred from homology"/>
<comment type="caution">
    <text evidence="5">The sequence shown here is derived from an EMBL/GenBank/DDBJ whole genome shotgun (WGS) entry which is preliminary data.</text>
</comment>
<keyword evidence="3" id="KW-0812">Transmembrane</keyword>
<dbReference type="Pfam" id="PF00892">
    <property type="entry name" value="EamA"/>
    <property type="match status" value="2"/>
</dbReference>
<feature type="transmembrane region" description="Helical" evidence="3">
    <location>
        <begin position="95"/>
        <end position="114"/>
    </location>
</feature>
<dbReference type="Pfam" id="PF00583">
    <property type="entry name" value="Acetyltransf_1"/>
    <property type="match status" value="1"/>
</dbReference>
<evidence type="ECO:0000259" key="4">
    <source>
        <dbReference type="PROSITE" id="PS51186"/>
    </source>
</evidence>
<protein>
    <recommendedName>
        <fullName evidence="4">N-acetyltransferase domain-containing protein</fullName>
    </recommendedName>
</protein>
<evidence type="ECO:0000256" key="1">
    <source>
        <dbReference type="ARBA" id="ARBA00004127"/>
    </source>
</evidence>
<dbReference type="CDD" id="cd04301">
    <property type="entry name" value="NAT_SF"/>
    <property type="match status" value="1"/>
</dbReference>
<dbReference type="SUPFAM" id="SSF55729">
    <property type="entry name" value="Acyl-CoA N-acyltransferases (Nat)"/>
    <property type="match status" value="1"/>
</dbReference>
<evidence type="ECO:0000313" key="5">
    <source>
        <dbReference type="EMBL" id="GCF93185.1"/>
    </source>
</evidence>
<dbReference type="SUPFAM" id="SSF103481">
    <property type="entry name" value="Multidrug resistance efflux transporter EmrE"/>
    <property type="match status" value="2"/>
</dbReference>
<dbReference type="Gene3D" id="3.40.630.30">
    <property type="match status" value="1"/>
</dbReference>
<feature type="transmembrane region" description="Helical" evidence="3">
    <location>
        <begin position="178"/>
        <end position="198"/>
    </location>
</feature>
<dbReference type="Gene3D" id="1.10.3730.20">
    <property type="match status" value="2"/>
</dbReference>
<accession>A0A4P5P5R0</accession>
<dbReference type="OrthoDB" id="9809509at2"/>
<dbReference type="InterPro" id="IPR052756">
    <property type="entry name" value="Alkyne_AA_exporter"/>
</dbReference>
<dbReference type="AlphaFoldDB" id="A0A4P5P5R0"/>
<dbReference type="GO" id="GO:0016020">
    <property type="term" value="C:membrane"/>
    <property type="evidence" value="ECO:0007669"/>
    <property type="project" value="InterPro"/>
</dbReference>
<reference evidence="6" key="1">
    <citation type="submission" date="2019-02" db="EMBL/GenBank/DDBJ databases">
        <title>Draft genome sequence of Enterococcus sp. Gos25-1.</title>
        <authorList>
            <person name="Tanaka N."/>
            <person name="Shiwa Y."/>
            <person name="Fujita N."/>
        </authorList>
    </citation>
    <scope>NUCLEOTIDE SEQUENCE [LARGE SCALE GENOMIC DNA]</scope>
    <source>
        <strain evidence="6">Gos25-1</strain>
    </source>
</reference>
<feature type="transmembrane region" description="Helical" evidence="3">
    <location>
        <begin position="123"/>
        <end position="143"/>
    </location>
</feature>
<dbReference type="PANTHER" id="PTHR12715:SF4">
    <property type="entry name" value="EAMA DOMAIN-CONTAINING PROTEIN"/>
    <property type="match status" value="1"/>
</dbReference>
<keyword evidence="3" id="KW-1133">Transmembrane helix</keyword>
<evidence type="ECO:0000256" key="2">
    <source>
        <dbReference type="ARBA" id="ARBA00007362"/>
    </source>
</evidence>
<dbReference type="PROSITE" id="PS51186">
    <property type="entry name" value="GNAT"/>
    <property type="match status" value="1"/>
</dbReference>
<evidence type="ECO:0000256" key="3">
    <source>
        <dbReference type="SAM" id="Phobius"/>
    </source>
</evidence>
<evidence type="ECO:0000313" key="6">
    <source>
        <dbReference type="Proteomes" id="UP000290567"/>
    </source>
</evidence>
<feature type="transmembrane region" description="Helical" evidence="3">
    <location>
        <begin position="204"/>
        <end position="228"/>
    </location>
</feature>
<feature type="transmembrane region" description="Helical" evidence="3">
    <location>
        <begin position="65"/>
        <end position="83"/>
    </location>
</feature>
<comment type="subcellular location">
    <subcellularLocation>
        <location evidence="1">Endomembrane system</location>
        <topology evidence="1">Multi-pass membrane protein</topology>
    </subcellularLocation>
</comment>
<dbReference type="Proteomes" id="UP000290567">
    <property type="component" value="Unassembled WGS sequence"/>
</dbReference>
<name>A0A4P5P5R0_9ENTE</name>
<dbReference type="GO" id="GO:0016747">
    <property type="term" value="F:acyltransferase activity, transferring groups other than amino-acyl groups"/>
    <property type="evidence" value="ECO:0007669"/>
    <property type="project" value="InterPro"/>
</dbReference>
<dbReference type="InterPro" id="IPR037185">
    <property type="entry name" value="EmrE-like"/>
</dbReference>
<organism evidence="5 6">
    <name type="scientific">Enterococcus florum</name>
    <dbReference type="NCBI Taxonomy" id="2480627"/>
    <lineage>
        <taxon>Bacteria</taxon>
        <taxon>Bacillati</taxon>
        <taxon>Bacillota</taxon>
        <taxon>Bacilli</taxon>
        <taxon>Lactobacillales</taxon>
        <taxon>Enterococcaceae</taxon>
        <taxon>Enterococcus</taxon>
    </lineage>
</organism>
<gene>
    <name evidence="5" type="ORF">NRIC_10760</name>
</gene>
<dbReference type="EMBL" id="BJCC01000009">
    <property type="protein sequence ID" value="GCF93185.1"/>
    <property type="molecule type" value="Genomic_DNA"/>
</dbReference>
<feature type="transmembrane region" description="Helical" evidence="3">
    <location>
        <begin position="7"/>
        <end position="27"/>
    </location>
</feature>
<feature type="transmembrane region" description="Helical" evidence="3">
    <location>
        <begin position="33"/>
        <end position="53"/>
    </location>
</feature>
<feature type="transmembrane region" description="Helical" evidence="3">
    <location>
        <begin position="149"/>
        <end position="166"/>
    </location>
</feature>
<keyword evidence="6" id="KW-1185">Reference proteome</keyword>
<comment type="similarity">
    <text evidence="2">Belongs to the EamA transporter family.</text>
</comment>
<sequence length="451" mass="50530">MKKLSYHVYALLTILCWSISYVLSRFIMDEFSALSISFLRYIVASAALLLLAPLIKLKKIDTRDLGWFLLTGAIGFFIYMIAFNKGLETVNAATGSVIIAMVPMISSILSNFIYKEKLTRTQWFASLLSFVGVLLITLLPGGFTINVGLIWLFGAACCMSFYNLLSRKLVKKYAAIQVTTYSIFAGTLLLSMFSVSSFRQVQQASWLSLFCILLMGVFSSAVAYVCWAKAFERAENVASVSNYMYLTPFFTSILGFIVIDEAPGWSTVFGGLFVLSGLVLFNSKKASAQETIWFKQVSAEETEDCAAVIRASFATVAEEFALTIDNCPTNGAFTQAYHLVEDLERGKLLYGVFYQKTLIGFFELLAKQNQEYALEKVAILPEYRHRGYGSLTMVYIKALVKVNGGKAIQVGIIEKNIRLKKWYEQHGFIHLETKQINSLPFDVGLMKLEMN</sequence>
<keyword evidence="3" id="KW-0472">Membrane</keyword>
<dbReference type="PANTHER" id="PTHR12715">
    <property type="entry name" value="TRANSPORTER, DRUG/METABOLITE EXPORTER FAMILY"/>
    <property type="match status" value="1"/>
</dbReference>
<dbReference type="RefSeq" id="WP_146621657.1">
    <property type="nucleotide sequence ID" value="NZ_BJCC01000009.1"/>
</dbReference>
<dbReference type="InterPro" id="IPR000182">
    <property type="entry name" value="GNAT_dom"/>
</dbReference>
<dbReference type="InterPro" id="IPR000620">
    <property type="entry name" value="EamA_dom"/>
</dbReference>
<dbReference type="InterPro" id="IPR016181">
    <property type="entry name" value="Acyl_CoA_acyltransferase"/>
</dbReference>
<feature type="transmembrane region" description="Helical" evidence="3">
    <location>
        <begin position="265"/>
        <end position="281"/>
    </location>
</feature>